<dbReference type="CDD" id="cd02199">
    <property type="entry name" value="YjgF_YER057c_UK114_like_1"/>
    <property type="match status" value="1"/>
</dbReference>
<dbReference type="InterPro" id="IPR035959">
    <property type="entry name" value="RutC-like_sf"/>
</dbReference>
<dbReference type="SUPFAM" id="SSF55298">
    <property type="entry name" value="YjgF-like"/>
    <property type="match status" value="1"/>
</dbReference>
<dbReference type="PANTHER" id="PTHR43760">
    <property type="entry name" value="ENDORIBONUCLEASE-RELATED"/>
    <property type="match status" value="1"/>
</dbReference>
<dbReference type="AlphaFoldDB" id="A0A935K1Z1"/>
<comment type="caution">
    <text evidence="2">The sequence shown here is derived from an EMBL/GenBank/DDBJ whole genome shotgun (WGS) entry which is preliminary data.</text>
</comment>
<dbReference type="InterPro" id="IPR013813">
    <property type="entry name" value="Endoribo_LPSP/chorism_mut-like"/>
</dbReference>
<feature type="domain" description="Endoribonuclease L-PSP/chorismate mutase-like" evidence="1">
    <location>
        <begin position="5"/>
        <end position="132"/>
    </location>
</feature>
<dbReference type="PANTHER" id="PTHR43760:SF1">
    <property type="entry name" value="ENDORIBONUCLEASE L-PSP_CHORISMATE MUTASE-LIKE DOMAIN-CONTAINING PROTEIN"/>
    <property type="match status" value="1"/>
</dbReference>
<sequence>MRAEQRTLELGIHLPAGSAPAGNYVSAIQTGNLLFTSGRAPLPINGRPAKGKLGQEYSTKEGYDLARSACIDLLAVLKKQLGSLDKIVRFIELHGALNISPEFDEHAKVMDGASDLLVEIFGPAGIHVRSVIGVNSLRNGVPLTLKATLEVATDRRLPAGEKK</sequence>
<evidence type="ECO:0000313" key="3">
    <source>
        <dbReference type="Proteomes" id="UP000739411"/>
    </source>
</evidence>
<gene>
    <name evidence="2" type="ORF">IPJ38_18275</name>
</gene>
<dbReference type="Proteomes" id="UP000739411">
    <property type="component" value="Unassembled WGS sequence"/>
</dbReference>
<dbReference type="Pfam" id="PF14588">
    <property type="entry name" value="YjgF_endoribonc"/>
    <property type="match status" value="1"/>
</dbReference>
<proteinExistence type="predicted"/>
<organism evidence="2 3">
    <name type="scientific">Candidatus Dechloromonas phosphorivorans</name>
    <dbReference type="NCBI Taxonomy" id="2899244"/>
    <lineage>
        <taxon>Bacteria</taxon>
        <taxon>Pseudomonadati</taxon>
        <taxon>Pseudomonadota</taxon>
        <taxon>Betaproteobacteria</taxon>
        <taxon>Rhodocyclales</taxon>
        <taxon>Azonexaceae</taxon>
        <taxon>Dechloromonas</taxon>
    </lineage>
</organism>
<evidence type="ECO:0000313" key="2">
    <source>
        <dbReference type="EMBL" id="MBK7416754.1"/>
    </source>
</evidence>
<name>A0A935K1Z1_9RHOO</name>
<protein>
    <submittedName>
        <fullName evidence="2">RidA family protein</fullName>
    </submittedName>
</protein>
<evidence type="ECO:0000259" key="1">
    <source>
        <dbReference type="Pfam" id="PF14588"/>
    </source>
</evidence>
<dbReference type="EMBL" id="JADJMS010000046">
    <property type="protein sequence ID" value="MBK7416754.1"/>
    <property type="molecule type" value="Genomic_DNA"/>
</dbReference>
<dbReference type="Gene3D" id="3.30.1330.40">
    <property type="entry name" value="RutC-like"/>
    <property type="match status" value="1"/>
</dbReference>
<accession>A0A935K1Z1</accession>
<reference evidence="2 3" key="1">
    <citation type="submission" date="2020-10" db="EMBL/GenBank/DDBJ databases">
        <title>Connecting structure to function with the recovery of over 1000 high-quality activated sludge metagenome-assembled genomes encoding full-length rRNA genes using long-read sequencing.</title>
        <authorList>
            <person name="Singleton C.M."/>
            <person name="Petriglieri F."/>
            <person name="Kristensen J.M."/>
            <person name="Kirkegaard R.H."/>
            <person name="Michaelsen T.Y."/>
            <person name="Andersen M.H."/>
            <person name="Karst S.M."/>
            <person name="Dueholm M.S."/>
            <person name="Nielsen P.H."/>
            <person name="Albertsen M."/>
        </authorList>
    </citation>
    <scope>NUCLEOTIDE SEQUENCE [LARGE SCALE GENOMIC DNA]</scope>
    <source>
        <strain evidence="2">EsbW_18-Q3-R4-48_BATAC.463</strain>
    </source>
</reference>